<dbReference type="OrthoDB" id="10065979at2759"/>
<feature type="region of interest" description="Disordered" evidence="1">
    <location>
        <begin position="1"/>
        <end position="99"/>
    </location>
</feature>
<dbReference type="AlphaFoldDB" id="A0A8J6AGH0"/>
<protein>
    <submittedName>
        <fullName evidence="2">Uncharacterized protein</fullName>
    </submittedName>
</protein>
<reference evidence="2" key="1">
    <citation type="journal article" date="2021" name="Evol. Appl.">
        <title>The genome of the Pyrenean desman and the effects of bottlenecks and inbreeding on the genomic landscape of an endangered species.</title>
        <authorList>
            <person name="Escoda L."/>
            <person name="Castresana J."/>
        </authorList>
    </citation>
    <scope>NUCLEOTIDE SEQUENCE</scope>
    <source>
        <strain evidence="2">IBE-C5619</strain>
    </source>
</reference>
<feature type="compositionally biased region" description="Polar residues" evidence="1">
    <location>
        <begin position="216"/>
        <end position="226"/>
    </location>
</feature>
<gene>
    <name evidence="2" type="ORF">J0S82_020536</name>
</gene>
<feature type="compositionally biased region" description="Basic residues" evidence="1">
    <location>
        <begin position="60"/>
        <end position="70"/>
    </location>
</feature>
<feature type="region of interest" description="Disordered" evidence="1">
    <location>
        <begin position="214"/>
        <end position="234"/>
    </location>
</feature>
<sequence>MIGRSRRHSTDSIRDWALLARPPRSQQRSPGLPSGWASGARRGAGLEIQAAGASGTVSVRKARARAHAARARPNPTQTRRLRRTAPRRSSPQAHLTAPLRLRRSRTNRQKDSACCAPRDPEDAPSIHWGLSAVGARNSGWAVPRPGPSGLTVATSAAATVPPFRIQQTPQGSESPHRRLKKMADDIDIEAMLEAPYKKVRENMSGEMCDRGGIKLLQSQPSNGNGRRSQEWHRSQEIDSGWLLAWPHGA</sequence>
<proteinExistence type="predicted"/>
<comment type="caution">
    <text evidence="2">The sequence shown here is derived from an EMBL/GenBank/DDBJ whole genome shotgun (WGS) entry which is preliminary data.</text>
</comment>
<feature type="compositionally biased region" description="Low complexity" evidence="1">
    <location>
        <begin position="34"/>
        <end position="45"/>
    </location>
</feature>
<organism evidence="2 3">
    <name type="scientific">Galemys pyrenaicus</name>
    <name type="common">Iberian desman</name>
    <name type="synonym">Pyrenean desman</name>
    <dbReference type="NCBI Taxonomy" id="202257"/>
    <lineage>
        <taxon>Eukaryota</taxon>
        <taxon>Metazoa</taxon>
        <taxon>Chordata</taxon>
        <taxon>Craniata</taxon>
        <taxon>Vertebrata</taxon>
        <taxon>Euteleostomi</taxon>
        <taxon>Mammalia</taxon>
        <taxon>Eutheria</taxon>
        <taxon>Laurasiatheria</taxon>
        <taxon>Eulipotyphla</taxon>
        <taxon>Talpidae</taxon>
        <taxon>Galemys</taxon>
    </lineage>
</organism>
<dbReference type="Proteomes" id="UP000700334">
    <property type="component" value="Unassembled WGS sequence"/>
</dbReference>
<keyword evidence="3" id="KW-1185">Reference proteome</keyword>
<evidence type="ECO:0000256" key="1">
    <source>
        <dbReference type="SAM" id="MobiDB-lite"/>
    </source>
</evidence>
<name>A0A8J6AGH0_GALPY</name>
<evidence type="ECO:0000313" key="2">
    <source>
        <dbReference type="EMBL" id="KAG8517875.1"/>
    </source>
</evidence>
<evidence type="ECO:0000313" key="3">
    <source>
        <dbReference type="Proteomes" id="UP000700334"/>
    </source>
</evidence>
<dbReference type="EMBL" id="JAGFMF010011643">
    <property type="protein sequence ID" value="KAG8517875.1"/>
    <property type="molecule type" value="Genomic_DNA"/>
</dbReference>
<accession>A0A8J6AGH0</accession>